<gene>
    <name evidence="2" type="ORF">FNF29_06172</name>
</gene>
<dbReference type="Proteomes" id="UP000323011">
    <property type="component" value="Unassembled WGS sequence"/>
</dbReference>
<reference evidence="2 3" key="1">
    <citation type="submission" date="2019-07" db="EMBL/GenBank/DDBJ databases">
        <title>Genomes of Cafeteria roenbergensis.</title>
        <authorList>
            <person name="Fischer M.G."/>
            <person name="Hackl T."/>
            <person name="Roman M."/>
        </authorList>
    </citation>
    <scope>NUCLEOTIDE SEQUENCE [LARGE SCALE GENOMIC DNA]</scope>
    <source>
        <strain evidence="2 3">BVI</strain>
    </source>
</reference>
<protein>
    <submittedName>
        <fullName evidence="2">Uncharacterized protein</fullName>
    </submittedName>
</protein>
<keyword evidence="3" id="KW-1185">Reference proteome</keyword>
<accession>A0A5A8C9B3</accession>
<feature type="compositionally biased region" description="Basic and acidic residues" evidence="1">
    <location>
        <begin position="9"/>
        <end position="21"/>
    </location>
</feature>
<organism evidence="2 3">
    <name type="scientific">Cafeteria roenbergensis</name>
    <name type="common">Marine flagellate</name>
    <dbReference type="NCBI Taxonomy" id="33653"/>
    <lineage>
        <taxon>Eukaryota</taxon>
        <taxon>Sar</taxon>
        <taxon>Stramenopiles</taxon>
        <taxon>Bigyra</taxon>
        <taxon>Opalozoa</taxon>
        <taxon>Bicosoecida</taxon>
        <taxon>Cafeteriaceae</taxon>
        <taxon>Cafeteria</taxon>
    </lineage>
</organism>
<evidence type="ECO:0000256" key="1">
    <source>
        <dbReference type="SAM" id="MobiDB-lite"/>
    </source>
</evidence>
<proteinExistence type="predicted"/>
<dbReference type="AlphaFoldDB" id="A0A5A8C9B3"/>
<sequence>MAARPTHRARADAPRSSVDQDKLQAFMNRARDVVHRSVERNKLASLARVVDEAGDGPSREITGEHPAWLGAGASKNVPRPLPLANASVPRYGVPWVHCGWRASPTFVFALCL</sequence>
<feature type="region of interest" description="Disordered" evidence="1">
    <location>
        <begin position="1"/>
        <end position="21"/>
    </location>
</feature>
<name>A0A5A8C9B3_CAFRO</name>
<evidence type="ECO:0000313" key="3">
    <source>
        <dbReference type="Proteomes" id="UP000323011"/>
    </source>
</evidence>
<evidence type="ECO:0000313" key="2">
    <source>
        <dbReference type="EMBL" id="KAA0149084.1"/>
    </source>
</evidence>
<dbReference type="EMBL" id="VLTN01000046">
    <property type="protein sequence ID" value="KAA0149084.1"/>
    <property type="molecule type" value="Genomic_DNA"/>
</dbReference>
<comment type="caution">
    <text evidence="2">The sequence shown here is derived from an EMBL/GenBank/DDBJ whole genome shotgun (WGS) entry which is preliminary data.</text>
</comment>